<proteinExistence type="predicted"/>
<keyword evidence="2" id="KW-1185">Reference proteome</keyword>
<evidence type="ECO:0000313" key="2">
    <source>
        <dbReference type="Proteomes" id="UP000194143"/>
    </source>
</evidence>
<geneLocation type="plasmid" evidence="1 2">
    <name>poh1</name>
</geneLocation>
<dbReference type="CDD" id="cd20223">
    <property type="entry name" value="PFM_epsilon-toxin-like"/>
    <property type="match status" value="1"/>
</dbReference>
<sequence>MECLYIKEYKKTYDVIINLKALTKMNDGGIIMKYKFSKVVKCTLPALMITTFVTPSMAVFAAETKSPNLNASQQAITPYAESYIDTVQDRMKQRDRESKLTGKPINMQEQIIDGWFLARFWIFKDQNNNHQTNRFISWFKDNLASSKGYDSIAEQMGLKIEALNDMDVTNIDYTSKTGDTIYNGISELTNYTGTTQKMKTDSFQRDYTKSESTSVTNGLQLGFKVAAKGVVALAGADFETSVTYNLSSTTTETNTISDKFTVPSQEVTLSPGHKAVVKHDLRKMVYFGTHDLKGDLKVGFNDKEIVQKFIYPNYRSIDLSDIRKTMIEIDKWNHVNTIDFYQLVGVKNHIKNGDTLYIDTPAEFTFNGANPYYRATFTEYDENGNPVQTKILSGN</sequence>
<gene>
    <name evidence="1" type="ORF">CAB88_30765</name>
</gene>
<organism evidence="1 2">
    <name type="scientific">Bacillus thuringiensis</name>
    <dbReference type="NCBI Taxonomy" id="1428"/>
    <lineage>
        <taxon>Bacteria</taxon>
        <taxon>Bacillati</taxon>
        <taxon>Bacillota</taxon>
        <taxon>Bacilli</taxon>
        <taxon>Bacillales</taxon>
        <taxon>Bacillaceae</taxon>
        <taxon>Bacillus</taxon>
        <taxon>Bacillus cereus group</taxon>
    </lineage>
</organism>
<dbReference type="SMR" id="A0A1W6WXX7"/>
<reference evidence="1 2" key="1">
    <citation type="submission" date="2017-04" db="EMBL/GenBank/DDBJ databases">
        <title>Complete Genome Sequence of Bacillus thuringiensis type Strain ATCC 10792.</title>
        <authorList>
            <person name="Oh D.-H."/>
            <person name="Park B.-J."/>
            <person name="Shuai W."/>
            <person name="Chelliah R."/>
        </authorList>
    </citation>
    <scope>NUCLEOTIDE SEQUENCE [LARGE SCALE GENOMIC DNA]</scope>
    <source>
        <strain evidence="1 2">ATCC 10792</strain>
        <plasmid evidence="1 2">poh1</plasmid>
    </source>
</reference>
<dbReference type="InterPro" id="IPR004991">
    <property type="entry name" value="Aerolysin-like"/>
</dbReference>
<dbReference type="SUPFAM" id="SSF56973">
    <property type="entry name" value="Aerolisin/ETX pore-forming domain"/>
    <property type="match status" value="1"/>
</dbReference>
<dbReference type="EMBL" id="CP021062">
    <property type="protein sequence ID" value="ARP61396.1"/>
    <property type="molecule type" value="Genomic_DNA"/>
</dbReference>
<dbReference type="Proteomes" id="UP000194143">
    <property type="component" value="Plasmid poh1"/>
</dbReference>
<evidence type="ECO:0000313" key="1">
    <source>
        <dbReference type="EMBL" id="ARP61396.1"/>
    </source>
</evidence>
<keyword evidence="1" id="KW-0614">Plasmid</keyword>
<name>A0A1W6WXX7_BACTU</name>
<dbReference type="Gene3D" id="2.170.15.10">
    <property type="entry name" value="Proaerolysin, chain A, domain 3"/>
    <property type="match status" value="1"/>
</dbReference>
<protein>
    <submittedName>
        <fullName evidence="1">Mosquitocidal toxin</fullName>
    </submittedName>
</protein>
<dbReference type="AlphaFoldDB" id="A0A1W6WXX7"/>
<dbReference type="Pfam" id="PF03318">
    <property type="entry name" value="ETX_MTX2"/>
    <property type="match status" value="1"/>
</dbReference>
<accession>A0A1W6WXX7</accession>